<dbReference type="EMBL" id="SMMG02000010">
    <property type="protein sequence ID" value="KAA3458841.1"/>
    <property type="molecule type" value="Genomic_DNA"/>
</dbReference>
<dbReference type="Proteomes" id="UP000325315">
    <property type="component" value="Unassembled WGS sequence"/>
</dbReference>
<dbReference type="OrthoDB" id="1733332at2759"/>
<comment type="caution">
    <text evidence="1">The sequence shown here is derived from an EMBL/GenBank/DDBJ whole genome shotgun (WGS) entry which is preliminary data.</text>
</comment>
<sequence>MPPLLQAPTECINQLVEREMKRPGNPGPLANCFELSVILNDITHNILQSLSDENLKPDSGFRFFLMIKMHYKKLLLHHPNAIKLTVGVFHRETKSSHFFSMVSSR</sequence>
<protein>
    <submittedName>
        <fullName evidence="1">ADP-glucose pyrophosphorylase small subunit ADPGp-2</fullName>
    </submittedName>
</protein>
<gene>
    <name evidence="1" type="primary">glgC</name>
    <name evidence="1" type="ORF">EPI10_013405</name>
</gene>
<dbReference type="AlphaFoldDB" id="A0A5B6ULD0"/>
<proteinExistence type="predicted"/>
<name>A0A5B6ULD0_9ROSI</name>
<reference evidence="2" key="1">
    <citation type="journal article" date="2019" name="Plant Biotechnol. J.">
        <title>Genome sequencing of the Australian wild diploid species Gossypium australe highlights disease resistance and delayed gland morphogenesis.</title>
        <authorList>
            <person name="Cai Y."/>
            <person name="Cai X."/>
            <person name="Wang Q."/>
            <person name="Wang P."/>
            <person name="Zhang Y."/>
            <person name="Cai C."/>
            <person name="Xu Y."/>
            <person name="Wang K."/>
            <person name="Zhou Z."/>
            <person name="Wang C."/>
            <person name="Geng S."/>
            <person name="Li B."/>
            <person name="Dong Q."/>
            <person name="Hou Y."/>
            <person name="Wang H."/>
            <person name="Ai P."/>
            <person name="Liu Z."/>
            <person name="Yi F."/>
            <person name="Sun M."/>
            <person name="An G."/>
            <person name="Cheng J."/>
            <person name="Zhang Y."/>
            <person name="Shi Q."/>
            <person name="Xie Y."/>
            <person name="Shi X."/>
            <person name="Chang Y."/>
            <person name="Huang F."/>
            <person name="Chen Y."/>
            <person name="Hong S."/>
            <person name="Mi L."/>
            <person name="Sun Q."/>
            <person name="Zhang L."/>
            <person name="Zhou B."/>
            <person name="Peng R."/>
            <person name="Zhang X."/>
            <person name="Liu F."/>
        </authorList>
    </citation>
    <scope>NUCLEOTIDE SEQUENCE [LARGE SCALE GENOMIC DNA]</scope>
    <source>
        <strain evidence="2">cv. PA1801</strain>
    </source>
</reference>
<evidence type="ECO:0000313" key="1">
    <source>
        <dbReference type="EMBL" id="KAA3458841.1"/>
    </source>
</evidence>
<organism evidence="1 2">
    <name type="scientific">Gossypium australe</name>
    <dbReference type="NCBI Taxonomy" id="47621"/>
    <lineage>
        <taxon>Eukaryota</taxon>
        <taxon>Viridiplantae</taxon>
        <taxon>Streptophyta</taxon>
        <taxon>Embryophyta</taxon>
        <taxon>Tracheophyta</taxon>
        <taxon>Spermatophyta</taxon>
        <taxon>Magnoliopsida</taxon>
        <taxon>eudicotyledons</taxon>
        <taxon>Gunneridae</taxon>
        <taxon>Pentapetalae</taxon>
        <taxon>rosids</taxon>
        <taxon>malvids</taxon>
        <taxon>Malvales</taxon>
        <taxon>Malvaceae</taxon>
        <taxon>Malvoideae</taxon>
        <taxon>Gossypium</taxon>
    </lineage>
</organism>
<evidence type="ECO:0000313" key="2">
    <source>
        <dbReference type="Proteomes" id="UP000325315"/>
    </source>
</evidence>
<keyword evidence="2" id="KW-1185">Reference proteome</keyword>
<accession>A0A5B6ULD0</accession>